<dbReference type="EMBL" id="SNXZ01000001">
    <property type="protein sequence ID" value="TDQ05805.1"/>
    <property type="molecule type" value="Genomic_DNA"/>
</dbReference>
<protein>
    <submittedName>
        <fullName evidence="3">PucR-like helix-turn-helix protein</fullName>
    </submittedName>
</protein>
<dbReference type="InterPro" id="IPR025736">
    <property type="entry name" value="PucR_C-HTH_dom"/>
</dbReference>
<feature type="domain" description="RsbT co-antagonist protein RsbRD N-terminal" evidence="2">
    <location>
        <begin position="23"/>
        <end position="159"/>
    </location>
</feature>
<dbReference type="AlphaFoldDB" id="A0A4V3D0K1"/>
<dbReference type="PANTHER" id="PTHR33744">
    <property type="entry name" value="CARBOHYDRATE DIACID REGULATOR"/>
    <property type="match status" value="1"/>
</dbReference>
<reference evidence="3 4" key="1">
    <citation type="submission" date="2019-03" db="EMBL/GenBank/DDBJ databases">
        <title>Genomic Encyclopedia of Type Strains, Phase IV (KMG-IV): sequencing the most valuable type-strain genomes for metagenomic binning, comparative biology and taxonomic classification.</title>
        <authorList>
            <person name="Goeker M."/>
        </authorList>
    </citation>
    <scope>NUCLEOTIDE SEQUENCE [LARGE SCALE GENOMIC DNA]</scope>
    <source>
        <strain evidence="3 4">DSM 45361</strain>
    </source>
</reference>
<gene>
    <name evidence="3" type="ORF">EV186_1011783</name>
</gene>
<dbReference type="OrthoDB" id="4571023at2"/>
<dbReference type="InterPro" id="IPR042070">
    <property type="entry name" value="PucR_C-HTH_sf"/>
</dbReference>
<feature type="domain" description="PucR C-terminal helix-turn-helix" evidence="1">
    <location>
        <begin position="342"/>
        <end position="400"/>
    </location>
</feature>
<organism evidence="3 4">
    <name type="scientific">Labedaea rhizosphaerae</name>
    <dbReference type="NCBI Taxonomy" id="598644"/>
    <lineage>
        <taxon>Bacteria</taxon>
        <taxon>Bacillati</taxon>
        <taxon>Actinomycetota</taxon>
        <taxon>Actinomycetes</taxon>
        <taxon>Pseudonocardiales</taxon>
        <taxon>Pseudonocardiaceae</taxon>
        <taxon>Labedaea</taxon>
    </lineage>
</organism>
<dbReference type="Proteomes" id="UP000295444">
    <property type="component" value="Unassembled WGS sequence"/>
</dbReference>
<dbReference type="Pfam" id="PF13556">
    <property type="entry name" value="HTH_30"/>
    <property type="match status" value="1"/>
</dbReference>
<keyword evidence="4" id="KW-1185">Reference proteome</keyword>
<dbReference type="Gene3D" id="1.10.10.2840">
    <property type="entry name" value="PucR C-terminal helix-turn-helix domain"/>
    <property type="match status" value="1"/>
</dbReference>
<dbReference type="RefSeq" id="WP_133848490.1">
    <property type="nucleotide sequence ID" value="NZ_SNXZ01000001.1"/>
</dbReference>
<proteinExistence type="predicted"/>
<dbReference type="InterPro" id="IPR025751">
    <property type="entry name" value="RsbRD_N_dom"/>
</dbReference>
<comment type="caution">
    <text evidence="3">The sequence shown here is derived from an EMBL/GenBank/DDBJ whole genome shotgun (WGS) entry which is preliminary data.</text>
</comment>
<evidence type="ECO:0000313" key="3">
    <source>
        <dbReference type="EMBL" id="TDQ05805.1"/>
    </source>
</evidence>
<dbReference type="InterPro" id="IPR051448">
    <property type="entry name" value="CdaR-like_regulators"/>
</dbReference>
<dbReference type="Pfam" id="PF14361">
    <property type="entry name" value="RsbRD_N"/>
    <property type="match status" value="1"/>
</dbReference>
<accession>A0A4V3D0K1</accession>
<evidence type="ECO:0000259" key="1">
    <source>
        <dbReference type="Pfam" id="PF13556"/>
    </source>
</evidence>
<sequence>MAHKELAFGGKLLRDLLTSGAVELAHAVVDRLAANLPVYRALPAEELSGDIVTVAKRCIRQFADVLHDGALPEPGDLAELRESAARRAEEGVPLDAVLSAYHLGIRVCLDLVVPHAEPADLPAVIETQRLTLEYLRLVAAAVSAGYFDVRGEEQEARQSLFSVLLDGGDAEQVATRSGLRLPAGYLVLGLGVGVHPDERREGIDRSVAARRKVRRLRNALERATPERVLATLSPDGGIALLATKTATEPTPQEWTALGELVARLAKAAGTDVLAAAVPARPAGVQEAATLAGELRAVAYAFGMRSGLYRLDDLTVEYQLTRPGPARDRLAAQLDPVRDKPELLGTLRAYVSSGLNRRATATGLHVHPNTVDYRLRKVAALTGLDTTRPAEVLRVRAALAALDATVHGVG</sequence>
<dbReference type="PANTHER" id="PTHR33744:SF1">
    <property type="entry name" value="DNA-BINDING TRANSCRIPTIONAL ACTIVATOR ADER"/>
    <property type="match status" value="1"/>
</dbReference>
<evidence type="ECO:0000313" key="4">
    <source>
        <dbReference type="Proteomes" id="UP000295444"/>
    </source>
</evidence>
<evidence type="ECO:0000259" key="2">
    <source>
        <dbReference type="Pfam" id="PF14361"/>
    </source>
</evidence>
<name>A0A4V3D0K1_LABRH</name>